<organism evidence="2 3">
    <name type="scientific">Echinococcus granulosus</name>
    <name type="common">Hydatid tapeworm</name>
    <dbReference type="NCBI Taxonomy" id="6210"/>
    <lineage>
        <taxon>Eukaryota</taxon>
        <taxon>Metazoa</taxon>
        <taxon>Spiralia</taxon>
        <taxon>Lophotrochozoa</taxon>
        <taxon>Platyhelminthes</taxon>
        <taxon>Cestoda</taxon>
        <taxon>Eucestoda</taxon>
        <taxon>Cyclophyllidea</taxon>
        <taxon>Taeniidae</taxon>
        <taxon>Echinococcus</taxon>
        <taxon>Echinococcus granulosus group</taxon>
    </lineage>
</organism>
<keyword evidence="1" id="KW-0472">Membrane</keyword>
<evidence type="ECO:0000313" key="3">
    <source>
        <dbReference type="Proteomes" id="UP000019149"/>
    </source>
</evidence>
<dbReference type="GeneID" id="36346441"/>
<evidence type="ECO:0000313" key="2">
    <source>
        <dbReference type="EMBL" id="EUB54413.1"/>
    </source>
</evidence>
<feature type="transmembrane region" description="Helical" evidence="1">
    <location>
        <begin position="70"/>
        <end position="96"/>
    </location>
</feature>
<dbReference type="CTD" id="36346441"/>
<keyword evidence="3" id="KW-1185">Reference proteome</keyword>
<gene>
    <name evidence="2" type="ORF">EGR_10726</name>
</gene>
<evidence type="ECO:0000256" key="1">
    <source>
        <dbReference type="SAM" id="Phobius"/>
    </source>
</evidence>
<proteinExistence type="predicted"/>
<dbReference type="Proteomes" id="UP000019149">
    <property type="component" value="Unassembled WGS sequence"/>
</dbReference>
<comment type="caution">
    <text evidence="2">The sequence shown here is derived from an EMBL/GenBank/DDBJ whole genome shotgun (WGS) entry which is preliminary data.</text>
</comment>
<dbReference type="AlphaFoldDB" id="W6U060"/>
<protein>
    <submittedName>
        <fullName evidence="2">Uncharacterized protein</fullName>
    </submittedName>
</protein>
<keyword evidence="1" id="KW-0812">Transmembrane</keyword>
<dbReference type="KEGG" id="egl:EGR_10726"/>
<name>W6U060_ECHGR</name>
<sequence>MFATRKNRFLEAKHKNQIIASNPGNQNKLNCMLSSNFTFRKSYEIVGRILWLRCSIKLLAILFVETMPHLRLYLCLFAFIMGILLTVICLVPTYLFKQIPLELIGVNPIRITLHGPMRRDTDHFSRLHS</sequence>
<accession>W6U060</accession>
<reference evidence="2 3" key="1">
    <citation type="journal article" date="2013" name="Nat. Genet.">
        <title>The genome of the hydatid tapeworm Echinococcus granulosus.</title>
        <authorList>
            <person name="Zheng H."/>
            <person name="Zhang W."/>
            <person name="Zhang L."/>
            <person name="Zhang Z."/>
            <person name="Li J."/>
            <person name="Lu G."/>
            <person name="Zhu Y."/>
            <person name="Wang Y."/>
            <person name="Huang Y."/>
            <person name="Liu J."/>
            <person name="Kang H."/>
            <person name="Chen J."/>
            <person name="Wang L."/>
            <person name="Chen A."/>
            <person name="Yu S."/>
            <person name="Gao Z."/>
            <person name="Jin L."/>
            <person name="Gu W."/>
            <person name="Wang Z."/>
            <person name="Zhao L."/>
            <person name="Shi B."/>
            <person name="Wen H."/>
            <person name="Lin R."/>
            <person name="Jones M.K."/>
            <person name="Brejova B."/>
            <person name="Vinar T."/>
            <person name="Zhao G."/>
            <person name="McManus D.P."/>
            <person name="Chen Z."/>
            <person name="Zhou Y."/>
            <person name="Wang S."/>
        </authorList>
    </citation>
    <scope>NUCLEOTIDE SEQUENCE [LARGE SCALE GENOMIC DNA]</scope>
</reference>
<keyword evidence="1" id="KW-1133">Transmembrane helix</keyword>
<dbReference type="RefSeq" id="XP_024345609.1">
    <property type="nucleotide sequence ID" value="XM_024499975.1"/>
</dbReference>
<dbReference type="EMBL" id="APAU02000259">
    <property type="protein sequence ID" value="EUB54413.1"/>
    <property type="molecule type" value="Genomic_DNA"/>
</dbReference>